<dbReference type="EMBL" id="SWKV01000008">
    <property type="protein sequence ID" value="KAF3044788.1"/>
    <property type="molecule type" value="Genomic_DNA"/>
</dbReference>
<protein>
    <submittedName>
        <fullName evidence="3">Uncharacterized protein</fullName>
    </submittedName>
</protein>
<comment type="caution">
    <text evidence="3">The sequence shown here is derived from an EMBL/GenBank/DDBJ whole genome shotgun (WGS) entry which is preliminary data.</text>
</comment>
<accession>A0A9P4WY35</accession>
<feature type="region of interest" description="Disordered" evidence="2">
    <location>
        <begin position="526"/>
        <end position="605"/>
    </location>
</feature>
<dbReference type="AlphaFoldDB" id="A0A9P4WY35"/>
<feature type="coiled-coil region" evidence="1">
    <location>
        <begin position="163"/>
        <end position="234"/>
    </location>
</feature>
<reference evidence="3" key="1">
    <citation type="submission" date="2019-04" db="EMBL/GenBank/DDBJ databases">
        <title>Sequencing of skin fungus with MAO and IRED activity.</title>
        <authorList>
            <person name="Marsaioli A.J."/>
            <person name="Bonatto J.M.C."/>
            <person name="Reis Junior O."/>
        </authorList>
    </citation>
    <scope>NUCLEOTIDE SEQUENCE</scope>
    <source>
        <strain evidence="3">28M1</strain>
    </source>
</reference>
<dbReference type="OrthoDB" id="5410764at2759"/>
<feature type="compositionally biased region" description="Basic and acidic residues" evidence="2">
    <location>
        <begin position="426"/>
        <end position="436"/>
    </location>
</feature>
<feature type="compositionally biased region" description="Polar residues" evidence="2">
    <location>
        <begin position="567"/>
        <end position="580"/>
    </location>
</feature>
<evidence type="ECO:0000256" key="1">
    <source>
        <dbReference type="SAM" id="Coils"/>
    </source>
</evidence>
<evidence type="ECO:0000256" key="2">
    <source>
        <dbReference type="SAM" id="MobiDB-lite"/>
    </source>
</evidence>
<organism evidence="3 4">
    <name type="scientific">Didymella heteroderae</name>
    <dbReference type="NCBI Taxonomy" id="1769908"/>
    <lineage>
        <taxon>Eukaryota</taxon>
        <taxon>Fungi</taxon>
        <taxon>Dikarya</taxon>
        <taxon>Ascomycota</taxon>
        <taxon>Pezizomycotina</taxon>
        <taxon>Dothideomycetes</taxon>
        <taxon>Pleosporomycetidae</taxon>
        <taxon>Pleosporales</taxon>
        <taxon>Pleosporineae</taxon>
        <taxon>Didymellaceae</taxon>
        <taxon>Didymella</taxon>
    </lineage>
</organism>
<feature type="compositionally biased region" description="Polar residues" evidence="2">
    <location>
        <begin position="313"/>
        <end position="337"/>
    </location>
</feature>
<dbReference type="Proteomes" id="UP000758155">
    <property type="component" value="Unassembled WGS sequence"/>
</dbReference>
<name>A0A9P4WY35_9PLEO</name>
<keyword evidence="4" id="KW-1185">Reference proteome</keyword>
<evidence type="ECO:0000313" key="4">
    <source>
        <dbReference type="Proteomes" id="UP000758155"/>
    </source>
</evidence>
<feature type="compositionally biased region" description="Polar residues" evidence="2">
    <location>
        <begin position="533"/>
        <end position="549"/>
    </location>
</feature>
<evidence type="ECO:0000313" key="3">
    <source>
        <dbReference type="EMBL" id="KAF3044788.1"/>
    </source>
</evidence>
<feature type="region of interest" description="Disordered" evidence="2">
    <location>
        <begin position="311"/>
        <end position="373"/>
    </location>
</feature>
<gene>
    <name evidence="3" type="ORF">E8E12_010631</name>
</gene>
<proteinExistence type="predicted"/>
<feature type="region of interest" description="Disordered" evidence="2">
    <location>
        <begin position="386"/>
        <end position="447"/>
    </location>
</feature>
<sequence length="633" mass="71092">MPAMVSNASATSQPSASDLSNFVFACSICCATFADIYEGQNETVQGLSDGINPKDRIVTKLYVSSCCHVFCAEHIEGGGQRPRASCPWCVKENSDATLRDLYSIRGFSDNEHDPQIPSVWFTAPPTSLDDRTKEMETLRFQYLSLARYCTVSYRTRKPLTEALKNTKQQLVTMQNRAAEERSKVVSLQRENEQLRAAVQQVNEVEALRAEVQRLQHLEQEVEQFNADLEAFRGLKADVRDLEVFRKNKAAILQYMKLLPKVVEQNTRMKERLSSLGFAMAVEPIPNHTQLTSDNLSEISGIAGAYAEDDTEFQKSPSTHTAGRSAHMSSHVFTSSNRPLKRQRVGSPIRQGMHVDFPSTRDMMPPPSKKPLSRMRSVKGLFPTIRKKLSSSGSSPKEHQKENGEVQMYDNGYWRGTTDFQSQENRSLSHEDLRSEPPYKSGAFPDKQAPQESRLLENLGQHTSKFSFRASSPVKMNGKRSEQHLVQMPTGPSYLQFMDGLSRDNGVELGLKDPRENTSTRYAVAGTARPPISTPQNQHQAQEADSQQRWQLGHAFLHQSPNAPPRPSNQERPSPQDTSKGFFSRAHYDPSAGIATLAPPQPQQSVRHVQNVFTSFRRLSVTEAPDFSERSRMA</sequence>
<keyword evidence="1" id="KW-0175">Coiled coil</keyword>